<dbReference type="AlphaFoldDB" id="A0A6N6VVG6"/>
<evidence type="ECO:0000259" key="2">
    <source>
        <dbReference type="Pfam" id="PF01253"/>
    </source>
</evidence>
<dbReference type="InterPro" id="IPR001950">
    <property type="entry name" value="SUI1"/>
</dbReference>
<dbReference type="Gene3D" id="3.30.780.10">
    <property type="entry name" value="SUI1-like domain"/>
    <property type="match status" value="1"/>
</dbReference>
<dbReference type="Pfam" id="PF01253">
    <property type="entry name" value="SUI1"/>
    <property type="match status" value="1"/>
</dbReference>
<name>A0A6N6VVG6_9BACT</name>
<proteinExistence type="predicted"/>
<sequence length="126" mass="14130">MTEKKKTKPTKLEWVGSLISTTEEKPISLKGSESSSQKNEKRPAQKIKGKVQARKETKGRAGKPVAILFNFTDPEANNEESLKLLCSELKNKLACGGTIENKEIILTLRDFDKLKEVLMKLDITLK</sequence>
<dbReference type="Proteomes" id="UP000437748">
    <property type="component" value="Unassembled WGS sequence"/>
</dbReference>
<dbReference type="SUPFAM" id="SSF55159">
    <property type="entry name" value="eIF1-like"/>
    <property type="match status" value="1"/>
</dbReference>
<evidence type="ECO:0000256" key="1">
    <source>
        <dbReference type="SAM" id="MobiDB-lite"/>
    </source>
</evidence>
<dbReference type="EMBL" id="WFLM01000003">
    <property type="protein sequence ID" value="KAB8038729.1"/>
    <property type="molecule type" value="Genomic_DNA"/>
</dbReference>
<dbReference type="OrthoDB" id="5296999at2"/>
<gene>
    <name evidence="3" type="ORF">GCL60_07650</name>
</gene>
<feature type="region of interest" description="Disordered" evidence="1">
    <location>
        <begin position="24"/>
        <end position="60"/>
    </location>
</feature>
<comment type="caution">
    <text evidence="3">The sequence shown here is derived from an EMBL/GenBank/DDBJ whole genome shotgun (WGS) entry which is preliminary data.</text>
</comment>
<dbReference type="InterPro" id="IPR036877">
    <property type="entry name" value="SUI1_dom_sf"/>
</dbReference>
<protein>
    <recommendedName>
        <fullName evidence="2">SUI1 domain-containing protein</fullName>
    </recommendedName>
</protein>
<reference evidence="3 4" key="1">
    <citation type="submission" date="2019-10" db="EMBL/GenBank/DDBJ databases">
        <title>New species of Slilvanegrellaceae.</title>
        <authorList>
            <person name="Pitt A."/>
            <person name="Hahn M.W."/>
        </authorList>
    </citation>
    <scope>NUCLEOTIDE SEQUENCE [LARGE SCALE GENOMIC DNA]</scope>
    <source>
        <strain evidence="3 4">SP-Ram-0.45-NSY-1</strain>
    </source>
</reference>
<accession>A0A6N6VVG6</accession>
<organism evidence="3 4">
    <name type="scientific">Silvanigrella paludirubra</name>
    <dbReference type="NCBI Taxonomy" id="2499159"/>
    <lineage>
        <taxon>Bacteria</taxon>
        <taxon>Pseudomonadati</taxon>
        <taxon>Bdellovibrionota</taxon>
        <taxon>Oligoflexia</taxon>
        <taxon>Silvanigrellales</taxon>
        <taxon>Silvanigrellaceae</taxon>
        <taxon>Silvanigrella</taxon>
    </lineage>
</organism>
<keyword evidence="4" id="KW-1185">Reference proteome</keyword>
<dbReference type="RefSeq" id="WP_153420005.1">
    <property type="nucleotide sequence ID" value="NZ_WFLM01000003.1"/>
</dbReference>
<dbReference type="GO" id="GO:0003743">
    <property type="term" value="F:translation initiation factor activity"/>
    <property type="evidence" value="ECO:0007669"/>
    <property type="project" value="InterPro"/>
</dbReference>
<evidence type="ECO:0000313" key="4">
    <source>
        <dbReference type="Proteomes" id="UP000437748"/>
    </source>
</evidence>
<feature type="domain" description="SUI1" evidence="2">
    <location>
        <begin position="49"/>
        <end position="120"/>
    </location>
</feature>
<evidence type="ECO:0000313" key="3">
    <source>
        <dbReference type="EMBL" id="KAB8038729.1"/>
    </source>
</evidence>